<protein>
    <recommendedName>
        <fullName evidence="7">Beta-adaptin appendage C-terminal subdomain domain-containing protein</fullName>
    </recommendedName>
</protein>
<keyword evidence="9" id="KW-1185">Reference proteome</keyword>
<dbReference type="AlphaFoldDB" id="A0A4Z2B2K2"/>
<dbReference type="PANTHER" id="PTHR11134">
    <property type="entry name" value="ADAPTOR COMPLEX SUBUNIT BETA FAMILY MEMBER"/>
    <property type="match status" value="1"/>
</dbReference>
<feature type="domain" description="Beta-adaptin appendage C-terminal subdomain" evidence="7">
    <location>
        <begin position="565"/>
        <end position="709"/>
    </location>
</feature>
<evidence type="ECO:0000313" key="8">
    <source>
        <dbReference type="EMBL" id="TNM86593.1"/>
    </source>
</evidence>
<dbReference type="SMART" id="SM01020">
    <property type="entry name" value="B2-adapt-app_C"/>
    <property type="match status" value="1"/>
</dbReference>
<dbReference type="GO" id="GO:0030131">
    <property type="term" value="C:clathrin adaptor complex"/>
    <property type="evidence" value="ECO:0007669"/>
    <property type="project" value="InterPro"/>
</dbReference>
<keyword evidence="4" id="KW-0653">Protein transport</keyword>
<dbReference type="GO" id="GO:0016192">
    <property type="term" value="P:vesicle-mediated transport"/>
    <property type="evidence" value="ECO:0007669"/>
    <property type="project" value="InterPro"/>
</dbReference>
<dbReference type="Gene3D" id="1.25.10.10">
    <property type="entry name" value="Leucine-rich Repeat Variant"/>
    <property type="match status" value="2"/>
</dbReference>
<keyword evidence="5" id="KW-0472">Membrane</keyword>
<comment type="subcellular location">
    <subcellularLocation>
        <location evidence="1">Endomembrane system</location>
        <topology evidence="1">Peripheral membrane protein</topology>
    </subcellularLocation>
</comment>
<gene>
    <name evidence="8" type="ORF">fugu_006823</name>
</gene>
<evidence type="ECO:0000256" key="4">
    <source>
        <dbReference type="ARBA" id="ARBA00022927"/>
    </source>
</evidence>
<evidence type="ECO:0000256" key="5">
    <source>
        <dbReference type="ARBA" id="ARBA00023136"/>
    </source>
</evidence>
<accession>A0A4Z2B2K2</accession>
<reference evidence="8 9" key="1">
    <citation type="submission" date="2019-04" db="EMBL/GenBank/DDBJ databases">
        <title>The sequence and de novo assembly of Takifugu bimaculatus genome using PacBio and Hi-C technologies.</title>
        <authorList>
            <person name="Xu P."/>
            <person name="Liu B."/>
            <person name="Zhou Z."/>
        </authorList>
    </citation>
    <scope>NUCLEOTIDE SEQUENCE [LARGE SCALE GENOMIC DNA]</scope>
    <source>
        <strain evidence="8">TB-2018</strain>
        <tissue evidence="8">Muscle</tissue>
    </source>
</reference>
<dbReference type="SUPFAM" id="SSF48371">
    <property type="entry name" value="ARM repeat"/>
    <property type="match status" value="1"/>
</dbReference>
<evidence type="ECO:0000256" key="3">
    <source>
        <dbReference type="ARBA" id="ARBA00022448"/>
    </source>
</evidence>
<dbReference type="Proteomes" id="UP000516260">
    <property type="component" value="Chromosome 7"/>
</dbReference>
<evidence type="ECO:0000256" key="6">
    <source>
        <dbReference type="SAM" id="MobiDB-lite"/>
    </source>
</evidence>
<evidence type="ECO:0000256" key="2">
    <source>
        <dbReference type="ARBA" id="ARBA00006613"/>
    </source>
</evidence>
<dbReference type="InterPro" id="IPR011989">
    <property type="entry name" value="ARM-like"/>
</dbReference>
<dbReference type="GO" id="GO:0006886">
    <property type="term" value="P:intracellular protein transport"/>
    <property type="evidence" value="ECO:0007669"/>
    <property type="project" value="InterPro"/>
</dbReference>
<dbReference type="EMBL" id="SWLE01000020">
    <property type="protein sequence ID" value="TNM86593.1"/>
    <property type="molecule type" value="Genomic_DNA"/>
</dbReference>
<evidence type="ECO:0000313" key="9">
    <source>
        <dbReference type="Proteomes" id="UP000516260"/>
    </source>
</evidence>
<organism evidence="8 9">
    <name type="scientific">Takifugu bimaculatus</name>
    <dbReference type="NCBI Taxonomy" id="433685"/>
    <lineage>
        <taxon>Eukaryota</taxon>
        <taxon>Metazoa</taxon>
        <taxon>Chordata</taxon>
        <taxon>Craniata</taxon>
        <taxon>Vertebrata</taxon>
        <taxon>Euteleostomi</taxon>
        <taxon>Actinopterygii</taxon>
        <taxon>Neopterygii</taxon>
        <taxon>Teleostei</taxon>
        <taxon>Neoteleostei</taxon>
        <taxon>Acanthomorphata</taxon>
        <taxon>Eupercaria</taxon>
        <taxon>Tetraodontiformes</taxon>
        <taxon>Tetradontoidea</taxon>
        <taxon>Tetraodontidae</taxon>
        <taxon>Takifugu</taxon>
    </lineage>
</organism>
<feature type="compositionally biased region" description="Polar residues" evidence="6">
    <location>
        <begin position="525"/>
        <end position="537"/>
    </location>
</feature>
<dbReference type="Pfam" id="PF09066">
    <property type="entry name" value="B2-adapt-app_C"/>
    <property type="match status" value="1"/>
</dbReference>
<name>A0A4Z2B2K2_9TELE</name>
<sequence length="716" mass="79601">MPYLGNEEAVRELRRALSNPNVQSDQLRYRNTVLKVIRAMSQGVDVSGLFSEMVKACASVDIVQKKLVYVFLCSYATLNPELSLLFCNVIVPDAAVVNELYSLLRDPDPVVMVNCLRALEEILKEEGGVAINKPIAHHLLNRLKETDVWGQCEVLRILQRYRPQSEDELFDILSLLDASLVSHQPTVMAATLSLFLHLCSGLPPVCLAALERARGPLLAACGSVSRELRFTALCHIQLLLRSLPGLMGAHYKRFFCGYAEPAYMKQRKMQVLVELVNDDNVGLILDELKGYCTDVNAETAQAAVSAIGRVGRSYSDRCLEILTGLLALKQEHITSAVVQTMRDLVWVCPQNSHTVCLALEGCEETLQDSQGRQALLWLLGMYGEQVAGAPYTLEVFIDGVRSEASVGVKMELLTSACRLFLCRPAEMQDMLGRLLHYCIEEETDMCVHDQARLYYRLLHCGIEETRKILLGRRSDPSLGVLIGRPAEPVSQWAPYFNTLEPLRQDGAAEAEPASRESPRCVPCEAQTSRDLPESLSSHMEPDWRKEPQCSGGPAAVQPPGVGTGLSLSSSPTLTPEEFERTWLRLQRLPPGQNAGRREEEHLCLEELIRSAVVPLCSPHNLQAALQLLNIQMLAFTPPHTLPWRVYLYTHTQRAHAGHTLVLGELLWPGETQKEGGAEPEEEVRVTLRQQPPDDEALKGFFSILTTVLQTVSSQGE</sequence>
<comment type="similarity">
    <text evidence="2">Belongs to the adaptor complexes large subunit family.</text>
</comment>
<dbReference type="InterPro" id="IPR026739">
    <property type="entry name" value="AP_beta"/>
</dbReference>
<dbReference type="InterPro" id="IPR015151">
    <property type="entry name" value="B-adaptin_app_sub_C"/>
</dbReference>
<comment type="caution">
    <text evidence="8">The sequence shown here is derived from an EMBL/GenBank/DDBJ whole genome shotgun (WGS) entry which is preliminary data.</text>
</comment>
<feature type="region of interest" description="Disordered" evidence="6">
    <location>
        <begin position="506"/>
        <end position="554"/>
    </location>
</feature>
<dbReference type="InterPro" id="IPR002553">
    <property type="entry name" value="Clathrin/coatomer_adapt-like_N"/>
</dbReference>
<evidence type="ECO:0000256" key="1">
    <source>
        <dbReference type="ARBA" id="ARBA00004184"/>
    </source>
</evidence>
<proteinExistence type="inferred from homology"/>
<evidence type="ECO:0000259" key="7">
    <source>
        <dbReference type="SMART" id="SM01020"/>
    </source>
</evidence>
<dbReference type="InterPro" id="IPR012295">
    <property type="entry name" value="TBP_dom_sf"/>
</dbReference>
<keyword evidence="3" id="KW-0813">Transport</keyword>
<dbReference type="Pfam" id="PF01602">
    <property type="entry name" value="Adaptin_N"/>
    <property type="match status" value="1"/>
</dbReference>
<dbReference type="InterPro" id="IPR016024">
    <property type="entry name" value="ARM-type_fold"/>
</dbReference>
<dbReference type="GO" id="GO:0012505">
    <property type="term" value="C:endomembrane system"/>
    <property type="evidence" value="ECO:0007669"/>
    <property type="project" value="UniProtKB-SubCell"/>
</dbReference>
<dbReference type="Gene3D" id="3.30.310.10">
    <property type="entry name" value="TATA-Binding Protein"/>
    <property type="match status" value="1"/>
</dbReference>